<reference evidence="1" key="1">
    <citation type="submission" date="2023-07" db="EMBL/GenBank/DDBJ databases">
        <title>draft genome sequence of fig (Ficus carica).</title>
        <authorList>
            <person name="Takahashi T."/>
            <person name="Nishimura K."/>
        </authorList>
    </citation>
    <scope>NUCLEOTIDE SEQUENCE</scope>
</reference>
<accession>A0AA88E7K8</accession>
<comment type="caution">
    <text evidence="1">The sequence shown here is derived from an EMBL/GenBank/DDBJ whole genome shotgun (WGS) entry which is preliminary data.</text>
</comment>
<gene>
    <name evidence="1" type="ORF">TIFTF001_038607</name>
</gene>
<name>A0AA88E7K8_FICCA</name>
<dbReference type="Proteomes" id="UP001187192">
    <property type="component" value="Unassembled WGS sequence"/>
</dbReference>
<proteinExistence type="predicted"/>
<evidence type="ECO:0000313" key="1">
    <source>
        <dbReference type="EMBL" id="GMN69557.1"/>
    </source>
</evidence>
<dbReference type="EMBL" id="BTGU01000876">
    <property type="protein sequence ID" value="GMN69557.1"/>
    <property type="molecule type" value="Genomic_DNA"/>
</dbReference>
<keyword evidence="2" id="KW-1185">Reference proteome</keyword>
<sequence length="13" mass="1536">MPLPPPPPFRHLH</sequence>
<protein>
    <submittedName>
        <fullName evidence="1">Uncharacterized protein</fullName>
    </submittedName>
</protein>
<evidence type="ECO:0000313" key="2">
    <source>
        <dbReference type="Proteomes" id="UP001187192"/>
    </source>
</evidence>
<organism evidence="1 2">
    <name type="scientific">Ficus carica</name>
    <name type="common">Common fig</name>
    <dbReference type="NCBI Taxonomy" id="3494"/>
    <lineage>
        <taxon>Eukaryota</taxon>
        <taxon>Viridiplantae</taxon>
        <taxon>Streptophyta</taxon>
        <taxon>Embryophyta</taxon>
        <taxon>Tracheophyta</taxon>
        <taxon>Spermatophyta</taxon>
        <taxon>Magnoliopsida</taxon>
        <taxon>eudicotyledons</taxon>
        <taxon>Gunneridae</taxon>
        <taxon>Pentapetalae</taxon>
        <taxon>rosids</taxon>
        <taxon>fabids</taxon>
        <taxon>Rosales</taxon>
        <taxon>Moraceae</taxon>
        <taxon>Ficeae</taxon>
        <taxon>Ficus</taxon>
    </lineage>
</organism>